<feature type="compositionally biased region" description="Basic and acidic residues" evidence="5">
    <location>
        <begin position="176"/>
        <end position="210"/>
    </location>
</feature>
<proteinExistence type="inferred from homology"/>
<evidence type="ECO:0000256" key="2">
    <source>
        <dbReference type="ARBA" id="ARBA00022980"/>
    </source>
</evidence>
<protein>
    <recommendedName>
        <fullName evidence="4">Large ribosomal subunit protein uL23m</fullName>
    </recommendedName>
</protein>
<dbReference type="InterPro" id="IPR013025">
    <property type="entry name" value="Ribosomal_uL23-like"/>
</dbReference>
<comment type="caution">
    <text evidence="6">The sequence shown here is derived from an EMBL/GenBank/DDBJ whole genome shotgun (WGS) entry which is preliminary data.</text>
</comment>
<gene>
    <name evidence="6" type="ORF">N7476_000454</name>
</gene>
<sequence>MSTAGDAAIRATSTRKRSPTLNAEHSDHQPPHTTMVRKAIGLPTKGLGSFAPLSERKQVYLSVTPSVLPEFVISLVRTPNLSNRYAQFRVPLNFNKLDMRDYLERAYGVGVVSVRSYVQLQPITRITKDGRQLGAWRRPKSEKRMTVELRDPFVWPEEPTDLSKWEKESWNSQERVQTEQRRENVQKPNAAEKPDEKLRKAFKKQAEELKKNKETWRPTWKVLGLDFAHKEMANMGKSVRPPKWQQKP</sequence>
<evidence type="ECO:0000256" key="1">
    <source>
        <dbReference type="ARBA" id="ARBA00006700"/>
    </source>
</evidence>
<feature type="region of interest" description="Disordered" evidence="5">
    <location>
        <begin position="166"/>
        <end position="210"/>
    </location>
</feature>
<dbReference type="GO" id="GO:0003735">
    <property type="term" value="F:structural constituent of ribosome"/>
    <property type="evidence" value="ECO:0007669"/>
    <property type="project" value="InterPro"/>
</dbReference>
<reference evidence="6" key="1">
    <citation type="submission" date="2022-12" db="EMBL/GenBank/DDBJ databases">
        <authorList>
            <person name="Petersen C."/>
        </authorList>
    </citation>
    <scope>NUCLEOTIDE SEQUENCE</scope>
    <source>
        <strain evidence="6">IBT 21472</strain>
    </source>
</reference>
<dbReference type="GO" id="GO:0005762">
    <property type="term" value="C:mitochondrial large ribosomal subunit"/>
    <property type="evidence" value="ECO:0007669"/>
    <property type="project" value="TreeGrafter"/>
</dbReference>
<dbReference type="AlphaFoldDB" id="A0A9W9QBJ3"/>
<keyword evidence="7" id="KW-1185">Reference proteome</keyword>
<evidence type="ECO:0000256" key="5">
    <source>
        <dbReference type="SAM" id="MobiDB-lite"/>
    </source>
</evidence>
<organism evidence="6 7">
    <name type="scientific">Penicillium atrosanguineum</name>
    <dbReference type="NCBI Taxonomy" id="1132637"/>
    <lineage>
        <taxon>Eukaryota</taxon>
        <taxon>Fungi</taxon>
        <taxon>Dikarya</taxon>
        <taxon>Ascomycota</taxon>
        <taxon>Pezizomycotina</taxon>
        <taxon>Eurotiomycetes</taxon>
        <taxon>Eurotiomycetidae</taxon>
        <taxon>Eurotiales</taxon>
        <taxon>Aspergillaceae</taxon>
        <taxon>Penicillium</taxon>
    </lineage>
</organism>
<dbReference type="PANTHER" id="PTHR12059:SF5">
    <property type="entry name" value="LARGE RIBOSOMAL SUBUNIT PROTEIN UL23M"/>
    <property type="match status" value="1"/>
</dbReference>
<evidence type="ECO:0000313" key="7">
    <source>
        <dbReference type="Proteomes" id="UP001147746"/>
    </source>
</evidence>
<feature type="region of interest" description="Disordered" evidence="5">
    <location>
        <begin position="1"/>
        <end position="31"/>
    </location>
</feature>
<accession>A0A9W9QBJ3</accession>
<evidence type="ECO:0000313" key="6">
    <source>
        <dbReference type="EMBL" id="KAJ5330671.1"/>
    </source>
</evidence>
<evidence type="ECO:0000256" key="3">
    <source>
        <dbReference type="ARBA" id="ARBA00023274"/>
    </source>
</evidence>
<reference evidence="6" key="2">
    <citation type="journal article" date="2023" name="IMA Fungus">
        <title>Comparative genomic study of the Penicillium genus elucidates a diverse pangenome and 15 lateral gene transfer events.</title>
        <authorList>
            <person name="Petersen C."/>
            <person name="Sorensen T."/>
            <person name="Nielsen M.R."/>
            <person name="Sondergaard T.E."/>
            <person name="Sorensen J.L."/>
            <person name="Fitzpatrick D.A."/>
            <person name="Frisvad J.C."/>
            <person name="Nielsen K.L."/>
        </authorList>
    </citation>
    <scope>NUCLEOTIDE SEQUENCE</scope>
    <source>
        <strain evidence="6">IBT 21472</strain>
    </source>
</reference>
<dbReference type="InterPro" id="IPR012677">
    <property type="entry name" value="Nucleotide-bd_a/b_plait_sf"/>
</dbReference>
<evidence type="ECO:0000256" key="4">
    <source>
        <dbReference type="ARBA" id="ARBA00039977"/>
    </source>
</evidence>
<keyword evidence="3" id="KW-0687">Ribonucleoprotein</keyword>
<dbReference type="Proteomes" id="UP001147746">
    <property type="component" value="Unassembled WGS sequence"/>
</dbReference>
<dbReference type="GO" id="GO:0032543">
    <property type="term" value="P:mitochondrial translation"/>
    <property type="evidence" value="ECO:0007669"/>
    <property type="project" value="TreeGrafter"/>
</dbReference>
<keyword evidence="2 6" id="KW-0689">Ribosomal protein</keyword>
<comment type="similarity">
    <text evidence="1">Belongs to the universal ribosomal protein uL23 family.</text>
</comment>
<dbReference type="Pfam" id="PF00276">
    <property type="entry name" value="Ribosomal_L23"/>
    <property type="match status" value="1"/>
</dbReference>
<dbReference type="Gene3D" id="3.30.70.330">
    <property type="match status" value="1"/>
</dbReference>
<name>A0A9W9QBJ3_9EURO</name>
<dbReference type="SUPFAM" id="SSF54189">
    <property type="entry name" value="Ribosomal proteins S24e, L23 and L15e"/>
    <property type="match status" value="1"/>
</dbReference>
<dbReference type="EMBL" id="JAPZBO010000001">
    <property type="protein sequence ID" value="KAJ5330671.1"/>
    <property type="molecule type" value="Genomic_DNA"/>
</dbReference>
<dbReference type="PANTHER" id="PTHR12059">
    <property type="entry name" value="RIBOSOMAL PROTEIN L23-RELATED"/>
    <property type="match status" value="1"/>
</dbReference>
<dbReference type="InterPro" id="IPR012678">
    <property type="entry name" value="Ribosomal_uL23/eL15/eS24_sf"/>
</dbReference>